<proteinExistence type="predicted"/>
<dbReference type="RefSeq" id="WP_154520108.1">
    <property type="nucleotide sequence ID" value="NZ_VUMT01000026.1"/>
</dbReference>
<evidence type="ECO:0000313" key="3">
    <source>
        <dbReference type="Proteomes" id="UP000482209"/>
    </source>
</evidence>
<accession>A0A6L5Y1L1</accession>
<reference evidence="2 3" key="1">
    <citation type="submission" date="2019-08" db="EMBL/GenBank/DDBJ databases">
        <title>In-depth cultivation of the pig gut microbiome towards novel bacterial diversity and tailored functional studies.</title>
        <authorList>
            <person name="Wylensek D."/>
            <person name="Hitch T.C.A."/>
            <person name="Clavel T."/>
        </authorList>
    </citation>
    <scope>NUCLEOTIDE SEQUENCE [LARGE SCALE GENOMIC DNA]</scope>
    <source>
        <strain evidence="2 3">WCA-693-APC-MOT-I</strain>
    </source>
</reference>
<protein>
    <submittedName>
        <fullName evidence="2">Uncharacterized protein</fullName>
    </submittedName>
</protein>
<comment type="caution">
    <text evidence="2">The sequence shown here is derived from an EMBL/GenBank/DDBJ whole genome shotgun (WGS) entry which is preliminary data.</text>
</comment>
<sequence length="135" mass="15280">MKNEKGIPFIMVGPSSVLTIFAVLCLMIFALLALVTANMDAKLAQKEADSVQAYYQADKQAEKIFTQIRKGKKPSGVTFQNGIYTYTCPVTNETSIHVEIEKTKQKYSVLEWKLMYVGDWVPEESIDVWDGNFED</sequence>
<evidence type="ECO:0000313" key="2">
    <source>
        <dbReference type="EMBL" id="MSS64717.1"/>
    </source>
</evidence>
<keyword evidence="3" id="KW-1185">Reference proteome</keyword>
<keyword evidence="1" id="KW-0472">Membrane</keyword>
<organism evidence="2 3">
    <name type="scientific">Velocimicrobium porci</name>
    <dbReference type="NCBI Taxonomy" id="2606634"/>
    <lineage>
        <taxon>Bacteria</taxon>
        <taxon>Bacillati</taxon>
        <taxon>Bacillota</taxon>
        <taxon>Clostridia</taxon>
        <taxon>Lachnospirales</taxon>
        <taxon>Lachnospiraceae</taxon>
        <taxon>Velocimicrobium</taxon>
    </lineage>
</organism>
<evidence type="ECO:0000256" key="1">
    <source>
        <dbReference type="SAM" id="Phobius"/>
    </source>
</evidence>
<name>A0A6L5Y1L1_9FIRM</name>
<dbReference type="EMBL" id="VUMT01000026">
    <property type="protein sequence ID" value="MSS64717.1"/>
    <property type="molecule type" value="Genomic_DNA"/>
</dbReference>
<dbReference type="Proteomes" id="UP000482209">
    <property type="component" value="Unassembled WGS sequence"/>
</dbReference>
<dbReference type="AlphaFoldDB" id="A0A6L5Y1L1"/>
<keyword evidence="1" id="KW-0812">Transmembrane</keyword>
<feature type="transmembrane region" description="Helical" evidence="1">
    <location>
        <begin position="6"/>
        <end position="35"/>
    </location>
</feature>
<gene>
    <name evidence="2" type="ORF">FYJ58_12650</name>
</gene>
<keyword evidence="1" id="KW-1133">Transmembrane helix</keyword>